<accession>A0ACB7YIM1</accession>
<protein>
    <submittedName>
        <fullName evidence="1">Uncharacterized protein</fullName>
    </submittedName>
</protein>
<evidence type="ECO:0000313" key="1">
    <source>
        <dbReference type="EMBL" id="KAH7853032.1"/>
    </source>
</evidence>
<dbReference type="Proteomes" id="UP000828048">
    <property type="component" value="Chromosome 8"/>
</dbReference>
<proteinExistence type="predicted"/>
<name>A0ACB7YIM1_9ERIC</name>
<keyword evidence="2" id="KW-1185">Reference proteome</keyword>
<comment type="caution">
    <text evidence="1">The sequence shown here is derived from an EMBL/GenBank/DDBJ whole genome shotgun (WGS) entry which is preliminary data.</text>
</comment>
<sequence>MAGFFSLGGRGGSRSGTTPQNHQSNNQPPPSEINPESWYLYRNNTSNEEEDTATISYNKGFELWQYQQQQQQIERHHHHHHHPTLHDLYSSVAGGGLAGVEASRPSGFDIGGDENSSRSAAGMLMMRSSASGSGAGSSGTISCQDCGNQAKKDCVHMRCRTCCKSRGFHCQTHVKSTWVPAAKRRERQHQLASNLHEQDQQQQEEERQKNRSKRIREISNSGPNSSLICTRVLPHNASGLEVGNFPSEVSSTAVFRCVRVSSIGDADDQYAYQTSVNIGGHLFKGILLDQGSESQYLGGESSSGTASGLNLIGAAHSANTTAAAAAVGSPATTFLDPSSLFPAPLNTFMSGTQFFPHQRS</sequence>
<organism evidence="1 2">
    <name type="scientific">Vaccinium darrowii</name>
    <dbReference type="NCBI Taxonomy" id="229202"/>
    <lineage>
        <taxon>Eukaryota</taxon>
        <taxon>Viridiplantae</taxon>
        <taxon>Streptophyta</taxon>
        <taxon>Embryophyta</taxon>
        <taxon>Tracheophyta</taxon>
        <taxon>Spermatophyta</taxon>
        <taxon>Magnoliopsida</taxon>
        <taxon>eudicotyledons</taxon>
        <taxon>Gunneridae</taxon>
        <taxon>Pentapetalae</taxon>
        <taxon>asterids</taxon>
        <taxon>Ericales</taxon>
        <taxon>Ericaceae</taxon>
        <taxon>Vaccinioideae</taxon>
        <taxon>Vaccinieae</taxon>
        <taxon>Vaccinium</taxon>
    </lineage>
</organism>
<reference evidence="1 2" key="1">
    <citation type="journal article" date="2021" name="Hortic Res">
        <title>High-quality reference genome and annotation aids understanding of berry development for evergreen blueberry (Vaccinium darrowii).</title>
        <authorList>
            <person name="Yu J."/>
            <person name="Hulse-Kemp A.M."/>
            <person name="Babiker E."/>
            <person name="Staton M."/>
        </authorList>
    </citation>
    <scope>NUCLEOTIDE SEQUENCE [LARGE SCALE GENOMIC DNA]</scope>
    <source>
        <strain evidence="2">cv. NJ 8807/NJ 8810</strain>
        <tissue evidence="1">Young leaf</tissue>
    </source>
</reference>
<evidence type="ECO:0000313" key="2">
    <source>
        <dbReference type="Proteomes" id="UP000828048"/>
    </source>
</evidence>
<dbReference type="EMBL" id="CM037158">
    <property type="protein sequence ID" value="KAH7853032.1"/>
    <property type="molecule type" value="Genomic_DNA"/>
</dbReference>
<gene>
    <name evidence="1" type="ORF">Vadar_032359</name>
</gene>